<gene>
    <name evidence="11" type="ORF">APUTEX25_001319</name>
    <name evidence="10" type="ORF">F751_5583</name>
    <name evidence="9" type="ORF">g.58549</name>
</gene>
<dbReference type="Proteomes" id="UP000279271">
    <property type="component" value="Unassembled WGS sequence"/>
</dbReference>
<reference evidence="11" key="5">
    <citation type="submission" date="2018-11" db="EMBL/GenBank/DDBJ databases">
        <title>Characterization of plant carbon substrate utilization by Auxenochlorella protothecoides.</title>
        <authorList>
            <person name="Vogler B.W."/>
            <person name="Starkenburg S.R."/>
            <person name="Sudasinghe N."/>
            <person name="Schambach J.Y."/>
            <person name="Rollin J.A."/>
            <person name="Pattathil S."/>
            <person name="Barry A.N."/>
        </authorList>
    </citation>
    <scope>NUCLEOTIDE SEQUENCE [LARGE SCALE GENOMIC DNA]</scope>
    <source>
        <strain evidence="11">UTEX 25</strain>
    </source>
</reference>
<dbReference type="PANTHER" id="PTHR46373:SF2">
    <property type="entry name" value="RWP-RK DOMAIN-CONTAINING PROTEIN"/>
    <property type="match status" value="1"/>
</dbReference>
<keyword evidence="6" id="KW-0539">Nucleus</keyword>
<evidence type="ECO:0000256" key="2">
    <source>
        <dbReference type="ARBA" id="ARBA00023015"/>
    </source>
</evidence>
<organism evidence="10 12">
    <name type="scientific">Auxenochlorella protothecoides</name>
    <name type="common">Green microalga</name>
    <name type="synonym">Chlorella protothecoides</name>
    <dbReference type="NCBI Taxonomy" id="3075"/>
    <lineage>
        <taxon>Eukaryota</taxon>
        <taxon>Viridiplantae</taxon>
        <taxon>Chlorophyta</taxon>
        <taxon>core chlorophytes</taxon>
        <taxon>Trebouxiophyceae</taxon>
        <taxon>Chlorellales</taxon>
        <taxon>Chlorellaceae</taxon>
        <taxon>Auxenochlorella</taxon>
    </lineage>
</organism>
<evidence type="ECO:0000313" key="10">
    <source>
        <dbReference type="EMBL" id="KFM22874.1"/>
    </source>
</evidence>
<feature type="region of interest" description="Disordered" evidence="7">
    <location>
        <begin position="209"/>
        <end position="238"/>
    </location>
</feature>
<comment type="function">
    <text evidence="1">Putative transcription factor.</text>
</comment>
<evidence type="ECO:0000256" key="1">
    <source>
        <dbReference type="ARBA" id="ARBA00004049"/>
    </source>
</evidence>
<keyword evidence="4" id="KW-0238">DNA-binding</keyword>
<dbReference type="GO" id="GO:0003677">
    <property type="term" value="F:DNA binding"/>
    <property type="evidence" value="ECO:0007669"/>
    <property type="project" value="UniProtKB-KW"/>
</dbReference>
<dbReference type="GO" id="GO:0003700">
    <property type="term" value="F:DNA-binding transcription factor activity"/>
    <property type="evidence" value="ECO:0007669"/>
    <property type="project" value="InterPro"/>
</dbReference>
<dbReference type="Proteomes" id="UP000028924">
    <property type="component" value="Unassembled WGS sequence"/>
</dbReference>
<evidence type="ECO:0000256" key="5">
    <source>
        <dbReference type="ARBA" id="ARBA00023163"/>
    </source>
</evidence>
<evidence type="ECO:0000256" key="4">
    <source>
        <dbReference type="ARBA" id="ARBA00023125"/>
    </source>
</evidence>
<dbReference type="PROSITE" id="PS51519">
    <property type="entry name" value="RWP_RK"/>
    <property type="match status" value="1"/>
</dbReference>
<dbReference type="GeneID" id="23616974"/>
<reference evidence="9" key="2">
    <citation type="submission" date="2015-08" db="EMBL/GenBank/DDBJ databases">
        <authorList>
            <person name="Babu N.S."/>
            <person name="Beckwith C.J."/>
            <person name="Beseler K.G."/>
            <person name="Brison A."/>
            <person name="Carone J.V."/>
            <person name="Caskin T.P."/>
            <person name="Diamond M."/>
            <person name="Durham M.E."/>
            <person name="Foxe J.M."/>
            <person name="Go M."/>
            <person name="Henderson B.A."/>
            <person name="Jones I.B."/>
            <person name="McGettigan J.A."/>
            <person name="Micheletti S.J."/>
            <person name="Nasrallah M.E."/>
            <person name="Ortiz D."/>
            <person name="Piller C.R."/>
            <person name="Privatt S.R."/>
            <person name="Schneider S.L."/>
            <person name="Sharp S."/>
            <person name="Smith T.C."/>
            <person name="Stanton J.D."/>
            <person name="Ullery H.E."/>
            <person name="Wilson R.J."/>
            <person name="Serrano M.G."/>
            <person name="Buck G."/>
            <person name="Lee V."/>
            <person name="Wang Y."/>
            <person name="Carvalho R."/>
            <person name="Voegtly L."/>
            <person name="Shi R."/>
            <person name="Duckworth R."/>
            <person name="Johnson A."/>
            <person name="Loviza R."/>
            <person name="Walstead R."/>
            <person name="Shah Z."/>
            <person name="Kiflezghi M."/>
            <person name="Wade K."/>
            <person name="Ball S.L."/>
            <person name="Bradley K.W."/>
            <person name="Asai D.J."/>
            <person name="Bowman C.A."/>
            <person name="Russell D.A."/>
            <person name="Pope W.H."/>
            <person name="Jacobs-Sera D."/>
            <person name="Hendrix R.W."/>
            <person name="Hatfull G.F."/>
        </authorList>
    </citation>
    <scope>NUCLEOTIDE SEQUENCE</scope>
</reference>
<evidence type="ECO:0000256" key="6">
    <source>
        <dbReference type="ARBA" id="ARBA00023242"/>
    </source>
</evidence>
<sequence>MSAKLTTHSTCSSEGAEDAVPMVSIRTHRGSGERQVTLEDLKRVAHLSQERAAAALNVGNTRFKSACRELGMRGWPYRKIKSVRSLLYAIQKEPDSVHPDIWPAILWRLDRLVDHHFHNPTEPLTEEFKVLRQAAYKRRHGQKRRSGDGAAACSSSEHCLDEDLGAALPAGHLPVGQAPCTGYQAFEDSAQSPCTPPNARERALRRLGPAGEVTQEGVAESGPGPRPEPPSADACPHAGQGVAGTPVCQLLPAALPSPSAPDLWCSLTWTSGLEFAPVPDEAREDLEDVYAQTASS</sequence>
<evidence type="ECO:0000313" key="12">
    <source>
        <dbReference type="Proteomes" id="UP000028924"/>
    </source>
</evidence>
<name>A0A087SAX0_AUXPR</name>
<dbReference type="OrthoDB" id="511725at2759"/>
<keyword evidence="12" id="KW-1185">Reference proteome</keyword>
<dbReference type="PANTHER" id="PTHR46373">
    <property type="entry name" value="PROTEIN RKD4"/>
    <property type="match status" value="1"/>
</dbReference>
<proteinExistence type="predicted"/>
<dbReference type="EMBL" id="GDKF01009571">
    <property type="protein sequence ID" value="JAT69051.1"/>
    <property type="molecule type" value="Transcribed_RNA"/>
</dbReference>
<keyword evidence="5" id="KW-0804">Transcription</keyword>
<protein>
    <submittedName>
        <fullName evidence="10">Protein RKD1</fullName>
    </submittedName>
</protein>
<dbReference type="RefSeq" id="XP_011395740.1">
    <property type="nucleotide sequence ID" value="XM_011397438.1"/>
</dbReference>
<feature type="domain" description="RWP-RK" evidence="8">
    <location>
        <begin position="17"/>
        <end position="103"/>
    </location>
</feature>
<dbReference type="InterPro" id="IPR044607">
    <property type="entry name" value="RKD-like"/>
</dbReference>
<evidence type="ECO:0000313" key="11">
    <source>
        <dbReference type="EMBL" id="RMZ56472.1"/>
    </source>
</evidence>
<evidence type="ECO:0000256" key="3">
    <source>
        <dbReference type="ARBA" id="ARBA00023054"/>
    </source>
</evidence>
<reference evidence="13" key="3">
    <citation type="journal article" date="2018" name="Algal Res.">
        <title>Characterization of plant carbon substrate utilization by Auxenochlorella protothecoides.</title>
        <authorList>
            <person name="Vogler B.W."/>
            <person name="Starkenburg S.R."/>
            <person name="Sudasinghe N."/>
            <person name="Schambach J.Y."/>
            <person name="Rollin J.A."/>
            <person name="Pattathil S."/>
            <person name="Barry A.N."/>
        </authorList>
    </citation>
    <scope>NUCLEOTIDE SEQUENCE [LARGE SCALE GENOMIC DNA]</scope>
    <source>
        <strain evidence="13">UTEX 25</strain>
    </source>
</reference>
<dbReference type="InterPro" id="IPR003035">
    <property type="entry name" value="RWP-RK_dom"/>
</dbReference>
<dbReference type="KEGG" id="apro:F751_5583"/>
<keyword evidence="2" id="KW-0805">Transcription regulation</keyword>
<dbReference type="EMBL" id="QOKY01000142">
    <property type="protein sequence ID" value="RMZ56472.1"/>
    <property type="molecule type" value="Genomic_DNA"/>
</dbReference>
<dbReference type="EMBL" id="KL662082">
    <property type="protein sequence ID" value="KFM22874.1"/>
    <property type="molecule type" value="Genomic_DNA"/>
</dbReference>
<evidence type="ECO:0000259" key="8">
    <source>
        <dbReference type="PROSITE" id="PS51519"/>
    </source>
</evidence>
<evidence type="ECO:0000256" key="7">
    <source>
        <dbReference type="SAM" id="MobiDB-lite"/>
    </source>
</evidence>
<keyword evidence="3" id="KW-0175">Coiled coil</keyword>
<evidence type="ECO:0000313" key="9">
    <source>
        <dbReference type="EMBL" id="JAT69051.1"/>
    </source>
</evidence>
<reference evidence="11" key="4">
    <citation type="submission" date="2018-10" db="EMBL/GenBank/DDBJ databases">
        <authorList>
            <person name="Hovde B."/>
            <person name="Zhang X."/>
        </authorList>
    </citation>
    <scope>NUCLEOTIDE SEQUENCE [LARGE SCALE GENOMIC DNA]</scope>
    <source>
        <strain evidence="11">UTEX 25</strain>
    </source>
</reference>
<accession>A0A087SAX0</accession>
<reference evidence="10 12" key="1">
    <citation type="journal article" date="2014" name="BMC Genomics">
        <title>Oil accumulation mechanisms of the oleaginous microalga Chlorella protothecoides revealed through its genome, transcriptomes, and proteomes.</title>
        <authorList>
            <person name="Gao C."/>
            <person name="Wang Y."/>
            <person name="Shen Y."/>
            <person name="Yan D."/>
            <person name="He X."/>
            <person name="Dai J."/>
            <person name="Wu Q."/>
        </authorList>
    </citation>
    <scope>NUCLEOTIDE SEQUENCE [LARGE SCALE GENOMIC DNA]</scope>
    <source>
        <strain evidence="10 12">0710</strain>
    </source>
</reference>
<dbReference type="AlphaFoldDB" id="A0A087SAX0"/>
<dbReference type="Pfam" id="PF02042">
    <property type="entry name" value="RWP-RK"/>
    <property type="match status" value="1"/>
</dbReference>
<evidence type="ECO:0000313" key="13">
    <source>
        <dbReference type="Proteomes" id="UP000279271"/>
    </source>
</evidence>